<dbReference type="OrthoDB" id="5836667at2759"/>
<dbReference type="InterPro" id="IPR035967">
    <property type="entry name" value="SWAP/Surp_sf"/>
</dbReference>
<proteinExistence type="predicted"/>
<dbReference type="PANTHER" id="PTHR13161:SF15">
    <property type="entry name" value="SPLICING FACTOR, SUPPRESSOR OF WHITE-APRICOT HOMOLOG"/>
    <property type="match status" value="1"/>
</dbReference>
<dbReference type="RefSeq" id="XP_030623319.1">
    <property type="nucleotide sequence ID" value="XM_030767459.1"/>
</dbReference>
<evidence type="ECO:0000256" key="5">
    <source>
        <dbReference type="ARBA" id="ARBA00022737"/>
    </source>
</evidence>
<evidence type="ECO:0000256" key="9">
    <source>
        <dbReference type="ARBA" id="ARBA00023054"/>
    </source>
</evidence>
<dbReference type="Pfam" id="PF09750">
    <property type="entry name" value="DRY_EERY"/>
    <property type="match status" value="1"/>
</dbReference>
<keyword evidence="18" id="KW-1185">Reference proteome</keyword>
<protein>
    <recommendedName>
        <fullName evidence="13">Splicing factor, suppressor of white-apricot homolog</fullName>
    </recommendedName>
    <alternativeName>
        <fullName evidence="15">Splicing factor, arginine/serine-rich 8</fullName>
    </alternativeName>
    <alternativeName>
        <fullName evidence="14">Suppressor of white apricot protein homolog</fullName>
    </alternativeName>
</protein>
<dbReference type="SMART" id="SM00648">
    <property type="entry name" value="SWAP"/>
    <property type="match status" value="2"/>
</dbReference>
<dbReference type="RefSeq" id="XP_030623317.1">
    <property type="nucleotide sequence ID" value="XM_030767457.1"/>
</dbReference>
<organism evidence="18 19">
    <name type="scientific">Chanos chanos</name>
    <name type="common">Milkfish</name>
    <name type="synonym">Mugil chanos</name>
    <dbReference type="NCBI Taxonomy" id="29144"/>
    <lineage>
        <taxon>Eukaryota</taxon>
        <taxon>Metazoa</taxon>
        <taxon>Chordata</taxon>
        <taxon>Craniata</taxon>
        <taxon>Vertebrata</taxon>
        <taxon>Euteleostomi</taxon>
        <taxon>Actinopterygii</taxon>
        <taxon>Neopterygii</taxon>
        <taxon>Teleostei</taxon>
        <taxon>Ostariophysi</taxon>
        <taxon>Gonorynchiformes</taxon>
        <taxon>Chanidae</taxon>
        <taxon>Chanos</taxon>
    </lineage>
</organism>
<evidence type="ECO:0000256" key="10">
    <source>
        <dbReference type="ARBA" id="ARBA00023163"/>
    </source>
</evidence>
<evidence type="ECO:0000256" key="16">
    <source>
        <dbReference type="SAM" id="MobiDB-lite"/>
    </source>
</evidence>
<dbReference type="SUPFAM" id="SSF109905">
    <property type="entry name" value="Surp module (SWAP domain)"/>
    <property type="match status" value="2"/>
</dbReference>
<evidence type="ECO:0000256" key="1">
    <source>
        <dbReference type="ARBA" id="ARBA00004123"/>
    </source>
</evidence>
<evidence type="ECO:0000259" key="17">
    <source>
        <dbReference type="PROSITE" id="PS50128"/>
    </source>
</evidence>
<evidence type="ECO:0000313" key="19">
    <source>
        <dbReference type="RefSeq" id="XP_030623317.1"/>
    </source>
</evidence>
<dbReference type="Gene3D" id="1.10.10.790">
    <property type="entry name" value="Surp module"/>
    <property type="match status" value="2"/>
</dbReference>
<dbReference type="PROSITE" id="PS50128">
    <property type="entry name" value="SURP"/>
    <property type="match status" value="2"/>
</dbReference>
<keyword evidence="4" id="KW-0507">mRNA processing</keyword>
<feature type="compositionally biased region" description="Basic residues" evidence="16">
    <location>
        <begin position="833"/>
        <end position="852"/>
    </location>
</feature>
<feature type="region of interest" description="Disordered" evidence="16">
    <location>
        <begin position="434"/>
        <end position="458"/>
    </location>
</feature>
<keyword evidence="5" id="KW-0677">Repeat</keyword>
<evidence type="ECO:0000256" key="14">
    <source>
        <dbReference type="ARBA" id="ARBA00078360"/>
    </source>
</evidence>
<sequence length="943" mass="104556">MYRRGASKKDKPVKEESDSNKYAELLVFGYACKLFRDDEKAIFHEQGKHLIPWMGDKNIMIDRYDGRGHLHDLSEYDAGSWNHDYQLSEEEARIEALCDEERYLALHADLLEEEARQEEEYKRLSEALADQGSYNAVAFSYSADYYDPSQPTEEEDASKETEPEPQECEEPFVAPPGLSIPPDVELPATTKTHAIIERTANFVCKQGAQFEIVLKAKQSNNSQFDFLRFDHYLNPYYKHILRAMKEGRYTPATESKPDQAQESKSDDSEDSDDDEDGDGSYLHPSLFASKKSSRLEELMKPLQVMDPDHPLAALVRKAQQEKNGTAAMATKSEEEGAQPVAATQADYTTDPNVAAMYYGYCMLPDGTYCLAPPPPGTDAAAYYSSVSAGVMPPPAVTGAPLLPGTTSPPDPAPAAPPPTTTASLVSYSAPAVTQATSSRPQAAVTTTTPAPAIIPPPPDIQPVIDKLAEYVARNGVKFETSVRAKNDPRFDFLQSWHQYNTYYEFKKHYFMQKEGKSLLEGSSDSTGSLVHGTEADGSAKCSSNKQPNEGKLIKASFAPICFAIKSKENDMLPLEKNRVRLDDDSDDDPDKEEEPEGAVQPGGAITAMRDPPPAPQPEEKKPTLTLEELEAKQAKQKLEDRLAAAAREKLAQAAKESKEKQLQAERKRKAALFLQTLRGPEPDPPAPPEPVMPTRPLTANPPLMGQMPALMEYQPMEALTLQTSEPPASLLPPPSSSSSSRGSNRERDRDRDKKKKKHKRRSRTRSRSRSRSRSKTKHSLPSAYRTFRRSRSQSRSPSRRERRARSSERRHEERERERYGPGGYRLGNSPGLGRKRSRSRSPHEKRKRKSSKSQRASKGSSRSPSVSPDRGGTKNRVSALSSSPSPTTSPNPDLGRSRDGSQEKDRQVSSAIVSSVQTKITQDLMAKVRAMLAASKGVQSKPS</sequence>
<feature type="compositionally biased region" description="Basic and acidic residues" evidence="16">
    <location>
        <begin position="895"/>
        <end position="907"/>
    </location>
</feature>
<dbReference type="FunFam" id="1.10.10.790:FF:000014">
    <property type="entry name" value="Splicing factor SWAP"/>
    <property type="match status" value="1"/>
</dbReference>
<dbReference type="PANTHER" id="PTHR13161">
    <property type="entry name" value="SPLICING FACTOR SUPPRESSOR OF WHITE APRICOT"/>
    <property type="match status" value="1"/>
</dbReference>
<dbReference type="InterPro" id="IPR040397">
    <property type="entry name" value="SWAP"/>
</dbReference>
<dbReference type="FunFam" id="1.10.10.790:FF:000003">
    <property type="entry name" value="Splicing factor, suppressor of white-apricot homolog"/>
    <property type="match status" value="1"/>
</dbReference>
<feature type="compositionally biased region" description="Basic and acidic residues" evidence="16">
    <location>
        <begin position="804"/>
        <end position="819"/>
    </location>
</feature>
<feature type="region of interest" description="Disordered" evidence="16">
    <location>
        <begin position="520"/>
        <end position="547"/>
    </location>
</feature>
<evidence type="ECO:0000256" key="4">
    <source>
        <dbReference type="ARBA" id="ARBA00022664"/>
    </source>
</evidence>
<keyword evidence="6" id="KW-0694">RNA-binding</keyword>
<dbReference type="GeneID" id="115806632"/>
<evidence type="ECO:0000256" key="13">
    <source>
        <dbReference type="ARBA" id="ARBA00068355"/>
    </source>
</evidence>
<feature type="compositionally biased region" description="Polar residues" evidence="16">
    <location>
        <begin position="908"/>
        <end position="918"/>
    </location>
</feature>
<feature type="region of interest" description="Disordered" evidence="16">
    <location>
        <begin position="320"/>
        <end position="339"/>
    </location>
</feature>
<feature type="region of interest" description="Disordered" evidence="16">
    <location>
        <begin position="397"/>
        <end position="421"/>
    </location>
</feature>
<name>A0A6J2UVH2_CHACN</name>
<dbReference type="Pfam" id="PF01805">
    <property type="entry name" value="Surp"/>
    <property type="match status" value="2"/>
</dbReference>
<evidence type="ECO:0000256" key="15">
    <source>
        <dbReference type="ARBA" id="ARBA00079562"/>
    </source>
</evidence>
<feature type="compositionally biased region" description="Acidic residues" evidence="16">
    <location>
        <begin position="583"/>
        <end position="596"/>
    </location>
</feature>
<evidence type="ECO:0000256" key="12">
    <source>
        <dbReference type="ARBA" id="ARBA00023242"/>
    </source>
</evidence>
<comment type="subcellular location">
    <subcellularLocation>
        <location evidence="1">Nucleus</location>
    </subcellularLocation>
</comment>
<feature type="region of interest" description="Disordered" evidence="16">
    <location>
        <begin position="249"/>
        <end position="286"/>
    </location>
</feature>
<evidence type="ECO:0000256" key="2">
    <source>
        <dbReference type="ARBA" id="ARBA00022491"/>
    </source>
</evidence>
<evidence type="ECO:0000313" key="18">
    <source>
        <dbReference type="Proteomes" id="UP000504632"/>
    </source>
</evidence>
<keyword evidence="8" id="KW-0805">Transcription regulation</keyword>
<accession>A0A6J2UVH2</accession>
<feature type="compositionally biased region" description="Low complexity" evidence="16">
    <location>
        <begin position="881"/>
        <end position="890"/>
    </location>
</feature>
<feature type="compositionally biased region" description="Low complexity" evidence="16">
    <location>
        <begin position="440"/>
        <end position="451"/>
    </location>
</feature>
<evidence type="ECO:0000256" key="8">
    <source>
        <dbReference type="ARBA" id="ARBA00023015"/>
    </source>
</evidence>
<keyword evidence="10" id="KW-0804">Transcription</keyword>
<gene>
    <name evidence="19 20" type="primary">sfswap</name>
</gene>
<keyword evidence="7" id="KW-0007">Acetylation</keyword>
<evidence type="ECO:0000256" key="3">
    <source>
        <dbReference type="ARBA" id="ARBA00022553"/>
    </source>
</evidence>
<keyword evidence="12" id="KW-0539">Nucleus</keyword>
<dbReference type="InterPro" id="IPR000061">
    <property type="entry name" value="Surp"/>
</dbReference>
<dbReference type="InterPro" id="IPR019147">
    <property type="entry name" value="SWAP_N_domain"/>
</dbReference>
<feature type="compositionally biased region" description="Acidic residues" evidence="16">
    <location>
        <begin position="267"/>
        <end position="278"/>
    </location>
</feature>
<keyword evidence="9" id="KW-0175">Coiled coil</keyword>
<dbReference type="AlphaFoldDB" id="A0A6J2UVH2"/>
<evidence type="ECO:0000313" key="20">
    <source>
        <dbReference type="RefSeq" id="XP_030623319.1"/>
    </source>
</evidence>
<keyword evidence="2" id="KW-0678">Repressor</keyword>
<feature type="region of interest" description="Disordered" evidence="16">
    <location>
        <begin position="145"/>
        <end position="183"/>
    </location>
</feature>
<feature type="compositionally biased region" description="Acidic residues" evidence="16">
    <location>
        <begin position="152"/>
        <end position="170"/>
    </location>
</feature>
<feature type="compositionally biased region" description="Basic and acidic residues" evidence="16">
    <location>
        <begin position="629"/>
        <end position="665"/>
    </location>
</feature>
<dbReference type="Proteomes" id="UP000504632">
    <property type="component" value="Chromosome 3"/>
</dbReference>
<evidence type="ECO:0000256" key="11">
    <source>
        <dbReference type="ARBA" id="ARBA00023187"/>
    </source>
</evidence>
<feature type="region of interest" description="Disordered" evidence="16">
    <location>
        <begin position="575"/>
        <end position="918"/>
    </location>
</feature>
<keyword evidence="3" id="KW-0597">Phosphoprotein</keyword>
<evidence type="ECO:0000256" key="6">
    <source>
        <dbReference type="ARBA" id="ARBA00022884"/>
    </source>
</evidence>
<dbReference type="GO" id="GO:0005634">
    <property type="term" value="C:nucleus"/>
    <property type="evidence" value="ECO:0007669"/>
    <property type="project" value="UniProtKB-SubCell"/>
</dbReference>
<dbReference type="SMART" id="SM01141">
    <property type="entry name" value="DRY_EERY"/>
    <property type="match status" value="1"/>
</dbReference>
<dbReference type="CTD" id="6433"/>
<evidence type="ECO:0000256" key="7">
    <source>
        <dbReference type="ARBA" id="ARBA00022990"/>
    </source>
</evidence>
<feature type="compositionally biased region" description="Basic and acidic residues" evidence="16">
    <location>
        <begin position="255"/>
        <end position="266"/>
    </location>
</feature>
<feature type="domain" description="SURP motif" evidence="17">
    <location>
        <begin position="463"/>
        <end position="503"/>
    </location>
</feature>
<feature type="compositionally biased region" description="Low complexity" evidence="16">
    <location>
        <begin position="853"/>
        <end position="870"/>
    </location>
</feature>
<reference evidence="19 20" key="1">
    <citation type="submission" date="2025-04" db="UniProtKB">
        <authorList>
            <consortium name="RefSeq"/>
        </authorList>
    </citation>
    <scope>IDENTIFICATION</scope>
</reference>
<dbReference type="GO" id="GO:0000395">
    <property type="term" value="P:mRNA 5'-splice site recognition"/>
    <property type="evidence" value="ECO:0007669"/>
    <property type="project" value="TreeGrafter"/>
</dbReference>
<feature type="compositionally biased region" description="Pro residues" evidence="16">
    <location>
        <begin position="682"/>
        <end position="693"/>
    </location>
</feature>
<feature type="compositionally biased region" description="Basic residues" evidence="16">
    <location>
        <begin position="752"/>
        <end position="778"/>
    </location>
</feature>
<dbReference type="GO" id="GO:0003723">
    <property type="term" value="F:RNA binding"/>
    <property type="evidence" value="ECO:0007669"/>
    <property type="project" value="UniProtKB-KW"/>
</dbReference>
<feature type="compositionally biased region" description="Pro residues" evidence="16">
    <location>
        <begin position="406"/>
        <end position="419"/>
    </location>
</feature>
<feature type="domain" description="SURP motif" evidence="17">
    <location>
        <begin position="195"/>
        <end position="237"/>
    </location>
</feature>
<keyword evidence="11" id="KW-0508">mRNA splicing</keyword>